<reference evidence="1 2" key="1">
    <citation type="submission" date="2016-10" db="EMBL/GenBank/DDBJ databases">
        <authorList>
            <person name="de Groot N.N."/>
        </authorList>
    </citation>
    <scope>NUCLEOTIDE SEQUENCE [LARGE SCALE GENOMIC DNA]</scope>
    <source>
        <strain evidence="1 2">DSM 24956</strain>
    </source>
</reference>
<sequence>MKTLIKISSLVFLIIITITSCSSVKLIDSWENSKLNEINKKSIAVISKTNNDFARIQFETDISKKLNENNLKSIESYKILRKLDTSNNLSFISTKNVQNKLKKQGIDIIIATILKDTQEYTRTAVENNISVHHTVRYSRRYRKFFVIPYYNVEPSSSYTYTSKRYILETVVYDITKDEDNQLIAILTSEVDNPKSLGKISKDFSKKITEQILK</sequence>
<evidence type="ECO:0000313" key="2">
    <source>
        <dbReference type="Proteomes" id="UP000199595"/>
    </source>
</evidence>
<name>A0A1H3BML7_9FLAO</name>
<dbReference type="Proteomes" id="UP000199595">
    <property type="component" value="Unassembled WGS sequence"/>
</dbReference>
<dbReference type="PROSITE" id="PS51257">
    <property type="entry name" value="PROKAR_LIPOPROTEIN"/>
    <property type="match status" value="1"/>
</dbReference>
<dbReference type="OrthoDB" id="1454323at2"/>
<accession>A0A1H3BML7</accession>
<dbReference type="EMBL" id="FNNJ01000005">
    <property type="protein sequence ID" value="SDX43153.1"/>
    <property type="molecule type" value="Genomic_DNA"/>
</dbReference>
<proteinExistence type="predicted"/>
<dbReference type="STRING" id="762486.SAMN05444411_105166"/>
<keyword evidence="2" id="KW-1185">Reference proteome</keyword>
<evidence type="ECO:0000313" key="1">
    <source>
        <dbReference type="EMBL" id="SDX43153.1"/>
    </source>
</evidence>
<evidence type="ECO:0008006" key="3">
    <source>
        <dbReference type="Google" id="ProtNLM"/>
    </source>
</evidence>
<dbReference type="RefSeq" id="WP_090123443.1">
    <property type="nucleotide sequence ID" value="NZ_FNNJ01000005.1"/>
</dbReference>
<protein>
    <recommendedName>
        <fullName evidence="3">Lipoprotein</fullName>
    </recommendedName>
</protein>
<dbReference type="AlphaFoldDB" id="A0A1H3BML7"/>
<gene>
    <name evidence="1" type="ORF">SAMN05444411_105166</name>
</gene>
<organism evidence="1 2">
    <name type="scientific">Lutibacter oricola</name>
    <dbReference type="NCBI Taxonomy" id="762486"/>
    <lineage>
        <taxon>Bacteria</taxon>
        <taxon>Pseudomonadati</taxon>
        <taxon>Bacteroidota</taxon>
        <taxon>Flavobacteriia</taxon>
        <taxon>Flavobacteriales</taxon>
        <taxon>Flavobacteriaceae</taxon>
        <taxon>Lutibacter</taxon>
    </lineage>
</organism>